<dbReference type="RefSeq" id="WP_015284284.1">
    <property type="nucleotide sequence ID" value="NC_019943.1"/>
</dbReference>
<feature type="transmembrane region" description="Helical" evidence="1">
    <location>
        <begin position="122"/>
        <end position="145"/>
    </location>
</feature>
<feature type="transmembrane region" description="Helical" evidence="1">
    <location>
        <begin position="64"/>
        <end position="83"/>
    </location>
</feature>
<keyword evidence="1" id="KW-0472">Membrane</keyword>
<feature type="transmembrane region" description="Helical" evidence="1">
    <location>
        <begin position="12"/>
        <end position="30"/>
    </location>
</feature>
<dbReference type="HOGENOM" id="CLU_120321_0_0_2"/>
<feature type="transmembrane region" description="Helical" evidence="1">
    <location>
        <begin position="157"/>
        <end position="179"/>
    </location>
</feature>
<evidence type="ECO:0000313" key="3">
    <source>
        <dbReference type="Proteomes" id="UP000010824"/>
    </source>
</evidence>
<dbReference type="OrthoDB" id="110869at2157"/>
<evidence type="ECO:0000313" key="2">
    <source>
        <dbReference type="EMBL" id="AGB01320.1"/>
    </source>
</evidence>
<dbReference type="GeneID" id="14308912"/>
<dbReference type="EMBL" id="CP003167">
    <property type="protein sequence ID" value="AGB01320.1"/>
    <property type="molecule type" value="Genomic_DNA"/>
</dbReference>
<dbReference type="KEGG" id="mfo:Metfor_0239"/>
<dbReference type="eggNOG" id="arCOG07678">
    <property type="taxonomic scope" value="Archaea"/>
</dbReference>
<reference evidence="3" key="1">
    <citation type="submission" date="2011-12" db="EMBL/GenBank/DDBJ databases">
        <title>Complete sequence of Methanoregula formicicum SMSP.</title>
        <authorList>
            <person name="Lucas S."/>
            <person name="Han J."/>
            <person name="Lapidus A."/>
            <person name="Cheng J.-F."/>
            <person name="Goodwin L."/>
            <person name="Pitluck S."/>
            <person name="Peters L."/>
            <person name="Ovchinnikova G."/>
            <person name="Teshima H."/>
            <person name="Detter J.C."/>
            <person name="Han C."/>
            <person name="Tapia R."/>
            <person name="Land M."/>
            <person name="Hauser L."/>
            <person name="Kyrpides N."/>
            <person name="Ivanova N."/>
            <person name="Pagani I."/>
            <person name="Imachi H."/>
            <person name="Tamaki H."/>
            <person name="Sekiguchi Y."/>
            <person name="Kamagata Y."/>
            <person name="Cadillo-Quiroz H."/>
            <person name="Zinder S."/>
            <person name="Liu W.-T."/>
            <person name="Woyke T."/>
        </authorList>
    </citation>
    <scope>NUCLEOTIDE SEQUENCE [LARGE SCALE GENOMIC DNA]</scope>
    <source>
        <strain evidence="3">DSM 22288 / NBRC 105244 / SMSP</strain>
    </source>
</reference>
<protein>
    <submittedName>
        <fullName evidence="2">Uncharacterized protein</fullName>
    </submittedName>
</protein>
<feature type="transmembrane region" description="Helical" evidence="1">
    <location>
        <begin position="36"/>
        <end position="57"/>
    </location>
</feature>
<keyword evidence="1" id="KW-0812">Transmembrane</keyword>
<proteinExistence type="predicted"/>
<name>L0HBD1_METFS</name>
<evidence type="ECO:0000256" key="1">
    <source>
        <dbReference type="SAM" id="Phobius"/>
    </source>
</evidence>
<feature type="transmembrane region" description="Helical" evidence="1">
    <location>
        <begin position="89"/>
        <end position="110"/>
    </location>
</feature>
<reference evidence="2 3" key="2">
    <citation type="journal article" date="2014" name="Genome Announc.">
        <title>Complete Genome Sequence of Methanoregula formicica SMSPT, a Mesophilic Hydrogenotrophic Methanogen Isolated from a Methanogenic Upflow Anaerobic Sludge Blanket Reactor.</title>
        <authorList>
            <person name="Yamamoto K."/>
            <person name="Tamaki H."/>
            <person name="Cadillo-Quiroz H."/>
            <person name="Imachi H."/>
            <person name="Kyrpides N."/>
            <person name="Woyke T."/>
            <person name="Goodwin L."/>
            <person name="Zinder S.H."/>
            <person name="Kamagata Y."/>
            <person name="Liu W.T."/>
        </authorList>
    </citation>
    <scope>NUCLEOTIDE SEQUENCE [LARGE SCALE GENOMIC DNA]</scope>
    <source>
        <strain evidence="3">DSM 22288 / NBRC 105244 / SMSP</strain>
    </source>
</reference>
<gene>
    <name evidence="2" type="ordered locus">Metfor_0239</name>
</gene>
<sequence length="195" mass="21425">MKHENEPTYSFVILTFVLILIDTILAWLSVTVFPTVGGGVISWVFIAVAFMILFTLWFGGYGAIAAYVGTLVGSGLLVSETLVHNPLIALLWAGAGLLQVLIPLVAVRSFGVDLTMSNPRDYTYVILFAVIINNLVGAAWAVLTLSLIETVSFTTAFTAWFIGNGVICILIVPLFLKLFTQRVQKSRLFVKTYWD</sequence>
<organism evidence="2 3">
    <name type="scientific">Methanoregula formicica (strain DSM 22288 / NBRC 105244 / SMSP)</name>
    <dbReference type="NCBI Taxonomy" id="593750"/>
    <lineage>
        <taxon>Archaea</taxon>
        <taxon>Methanobacteriati</taxon>
        <taxon>Methanobacteriota</taxon>
        <taxon>Stenosarchaea group</taxon>
        <taxon>Methanomicrobia</taxon>
        <taxon>Methanomicrobiales</taxon>
        <taxon>Methanoregulaceae</taxon>
        <taxon>Methanoregula</taxon>
    </lineage>
</organism>
<dbReference type="AlphaFoldDB" id="L0HBD1"/>
<accession>L0HBD1</accession>
<dbReference type="InParanoid" id="L0HBD1"/>
<dbReference type="Proteomes" id="UP000010824">
    <property type="component" value="Chromosome"/>
</dbReference>
<keyword evidence="3" id="KW-1185">Reference proteome</keyword>
<keyword evidence="1" id="KW-1133">Transmembrane helix</keyword>